<keyword evidence="5" id="KW-1185">Reference proteome</keyword>
<evidence type="ECO:0000256" key="2">
    <source>
        <dbReference type="SAM" id="Phobius"/>
    </source>
</evidence>
<keyword evidence="2" id="KW-1133">Transmembrane helix</keyword>
<reference evidence="5" key="1">
    <citation type="journal article" date="2019" name="Int. J. Syst. Evol. Microbiol.">
        <title>The Global Catalogue of Microorganisms (GCM) 10K type strain sequencing project: providing services to taxonomists for standard genome sequencing and annotation.</title>
        <authorList>
            <consortium name="The Broad Institute Genomics Platform"/>
            <consortium name="The Broad Institute Genome Sequencing Center for Infectious Disease"/>
            <person name="Wu L."/>
            <person name="Ma J."/>
        </authorList>
    </citation>
    <scope>NUCLEOTIDE SEQUENCE [LARGE SCALE GENOMIC DNA]</scope>
    <source>
        <strain evidence="5">CGMCC 1.7693</strain>
    </source>
</reference>
<proteinExistence type="predicted"/>
<keyword evidence="2" id="KW-0472">Membrane</keyword>
<feature type="coiled-coil region" evidence="1">
    <location>
        <begin position="278"/>
        <end position="324"/>
    </location>
</feature>
<evidence type="ECO:0000313" key="5">
    <source>
        <dbReference type="Proteomes" id="UP000641206"/>
    </source>
</evidence>
<dbReference type="EMBL" id="BMLW01000003">
    <property type="protein sequence ID" value="GGP09555.1"/>
    <property type="molecule type" value="Genomic_DNA"/>
</dbReference>
<feature type="transmembrane region" description="Helical" evidence="2">
    <location>
        <begin position="487"/>
        <end position="505"/>
    </location>
</feature>
<sequence length="980" mass="116039">MKIKEITIYGFGRWIDQTFSFSNSNMITLLGDNESGKTTLHQFILYMLFGMTKKKCDFYRPKTSSKLGGRMIIDHPCEGTIWIERLDAAQVQYFADDGEERDEAWFRELLGNMNAEAFQSIYSFSSQDLAVFQNMKESDINELLLSIGLTGSAAVYKVEKKLQSELQKQFKPSGTKPVINEKLSELRAMDQQLGESKRLEKSYKDQIEQIDTLEKKHKLKKEQIAQKNEQLAKEQLMEKILPIRKEIHHVSEELQGLADVRNFPLDNQEQIKTLHIDINNLNREFASQQDTLDTYTKKKQDLEIASLQNEEKEQLNHLLNQKAEITLIRERQRTIEQDYSYKAREITEMIQEKQIHITTDELERQELPFYLEKEWGSLRKEQENIQEKLAGNVQKNEQLLQEKSRMEEEQKNLNQELLAEAHIKELNQRIDAYKQKNRADESQQKNMSQILNKMIREKKKQGRMLVIIGAVIALAGALTGFAADVPWLYLISLAVVAGVYYFRLVQLQDIKELNQQRKGLQPEYPGQEIDVTEAEYQEAKEILEEQQKLQRRLHSLEDRLQHIRSQFEENEAVRFDLTKQQNRLEENIVDQQNHFSVLQDVDVLYWQDIYHLLQKLIQLTNEKQSLKKELDRVTERIYEFSDQVKNWFRTNGLANQTTLEEMMLTLEDIQQQEQQHQHELQQLTQFIKDVQNKLMVLKQKRNRYTEERDKLLKASGTESEEIYFEKQTRKERYNKLYERLEELKERLQILIPEEWQQELADEPLEAENYYKNRKELELALADYEEDLERLKNELAEQRLRIEQLESEEDISLQMHQLAMEKEELEDLVRNWAVQKTALRMLEAAKNQFKDKYLALVIETAQIYFKEITANQYDTIYAPAAEKSFQVENSKKKQRFYVEELSQGTKDQLYISLRFAINEVMAKSSGLPFFMDDAFVHFDMNRTERMHKVLERLAEEQQVILFTCRRELAEAANGDIIHLSI</sequence>
<dbReference type="Proteomes" id="UP000641206">
    <property type="component" value="Unassembled WGS sequence"/>
</dbReference>
<dbReference type="Pfam" id="PF13514">
    <property type="entry name" value="AAA_27"/>
    <property type="match status" value="1"/>
</dbReference>
<keyword evidence="1" id="KW-0175">Coiled coil</keyword>
<organism evidence="4 5">
    <name type="scientific">Oceanobacillus neutriphilus</name>
    <dbReference type="NCBI Taxonomy" id="531815"/>
    <lineage>
        <taxon>Bacteria</taxon>
        <taxon>Bacillati</taxon>
        <taxon>Bacillota</taxon>
        <taxon>Bacilli</taxon>
        <taxon>Bacillales</taxon>
        <taxon>Bacillaceae</taxon>
        <taxon>Oceanobacillus</taxon>
    </lineage>
</organism>
<dbReference type="InterPro" id="IPR027417">
    <property type="entry name" value="P-loop_NTPase"/>
</dbReference>
<name>A0ABQ2NTA1_9BACI</name>
<dbReference type="InterPro" id="IPR038734">
    <property type="entry name" value="YhaN_AAA"/>
</dbReference>
<gene>
    <name evidence="4" type="primary">yhaN</name>
    <name evidence="4" type="ORF">GCM10011346_14090</name>
</gene>
<comment type="caution">
    <text evidence="4">The sequence shown here is derived from an EMBL/GenBank/DDBJ whole genome shotgun (WGS) entry which is preliminary data.</text>
</comment>
<feature type="coiled-coil region" evidence="1">
    <location>
        <begin position="196"/>
        <end position="234"/>
    </location>
</feature>
<dbReference type="RefSeq" id="WP_188733735.1">
    <property type="nucleotide sequence ID" value="NZ_BMLW01000003.1"/>
</dbReference>
<accession>A0ABQ2NTA1</accession>
<feature type="domain" description="YhaN AAA" evidence="3">
    <location>
        <begin position="1"/>
        <end position="196"/>
    </location>
</feature>
<evidence type="ECO:0000313" key="4">
    <source>
        <dbReference type="EMBL" id="GGP09555.1"/>
    </source>
</evidence>
<dbReference type="Gene3D" id="3.40.50.300">
    <property type="entry name" value="P-loop containing nucleotide triphosphate hydrolases"/>
    <property type="match status" value="2"/>
</dbReference>
<dbReference type="PANTHER" id="PTHR41259:SF1">
    <property type="entry name" value="DOUBLE-STRAND BREAK REPAIR RAD50 ATPASE, PUTATIVE-RELATED"/>
    <property type="match status" value="1"/>
</dbReference>
<keyword evidence="2" id="KW-0812">Transmembrane</keyword>
<feature type="coiled-coil region" evidence="1">
    <location>
        <begin position="529"/>
        <end position="566"/>
    </location>
</feature>
<evidence type="ECO:0000259" key="3">
    <source>
        <dbReference type="Pfam" id="PF13514"/>
    </source>
</evidence>
<protein>
    <recommendedName>
        <fullName evidence="3">YhaN AAA domain-containing protein</fullName>
    </recommendedName>
</protein>
<feature type="coiled-coil region" evidence="1">
    <location>
        <begin position="389"/>
        <end position="443"/>
    </location>
</feature>
<evidence type="ECO:0000256" key="1">
    <source>
        <dbReference type="SAM" id="Coils"/>
    </source>
</evidence>
<feature type="coiled-coil region" evidence="1">
    <location>
        <begin position="609"/>
        <end position="834"/>
    </location>
</feature>
<dbReference type="SUPFAM" id="SSF52540">
    <property type="entry name" value="P-loop containing nucleoside triphosphate hydrolases"/>
    <property type="match status" value="1"/>
</dbReference>
<dbReference type="PANTHER" id="PTHR41259">
    <property type="entry name" value="DOUBLE-STRAND BREAK REPAIR RAD50 ATPASE, PUTATIVE-RELATED"/>
    <property type="match status" value="1"/>
</dbReference>
<feature type="transmembrane region" description="Helical" evidence="2">
    <location>
        <begin position="462"/>
        <end position="481"/>
    </location>
</feature>